<protein>
    <submittedName>
        <fullName evidence="2">Uncharacterized protein</fullName>
    </submittedName>
</protein>
<dbReference type="Proteomes" id="UP000886879">
    <property type="component" value="Unassembled WGS sequence"/>
</dbReference>
<keyword evidence="1" id="KW-0472">Membrane</keyword>
<sequence>MKEFGTLYIFELKKILGQRLVLVSLLLGAAMIFGWNLLTFASTGYYFNVYDAGDRTVERQIGNYGAVEAMGRDYLRGLSGQLLDDALMEQLAAEYADSDTGTILSNLGGYSPFSYLNTMLGQEVTAQRFYRDKVRRFEVNQEECLLTDQEVAYWQGKASSLGPFTLDYAGGWQAMARDSGLLCQVAVLLSAMCLCRLFSEEHRTRTDQLVLTSAKGKTLAFWARWVAGASFAAGLTLVLSGVYILVYGGFYGLDGFSTALQLWCLGTLPLHLSMGGFVLVLLALLVLGGMAMGGLVMLISELLRSAVLALAVPFLLSGITVLGLFQGQGRLVEQVASYLPFSRISTATLYDYFLVPPFQLNAIEFSVPLYVLLALLFGGLCWLCYRKYQVTGR</sequence>
<feature type="transmembrane region" description="Helical" evidence="1">
    <location>
        <begin position="277"/>
        <end position="299"/>
    </location>
</feature>
<evidence type="ECO:0000256" key="1">
    <source>
        <dbReference type="SAM" id="Phobius"/>
    </source>
</evidence>
<reference evidence="2" key="2">
    <citation type="journal article" date="2021" name="PeerJ">
        <title>Extensive microbial diversity within the chicken gut microbiome revealed by metagenomics and culture.</title>
        <authorList>
            <person name="Gilroy R."/>
            <person name="Ravi A."/>
            <person name="Getino M."/>
            <person name="Pursley I."/>
            <person name="Horton D.L."/>
            <person name="Alikhan N.F."/>
            <person name="Baker D."/>
            <person name="Gharbi K."/>
            <person name="Hall N."/>
            <person name="Watson M."/>
            <person name="Adriaenssens E.M."/>
            <person name="Foster-Nyarko E."/>
            <person name="Jarju S."/>
            <person name="Secka A."/>
            <person name="Antonio M."/>
            <person name="Oren A."/>
            <person name="Chaudhuri R.R."/>
            <person name="La Ragione R."/>
            <person name="Hildebrand F."/>
            <person name="Pallen M.J."/>
        </authorList>
    </citation>
    <scope>NUCLEOTIDE SEQUENCE</scope>
    <source>
        <strain evidence="2">ChiGjej2B2-12916</strain>
    </source>
</reference>
<feature type="transmembrane region" description="Helical" evidence="1">
    <location>
        <begin position="20"/>
        <end position="38"/>
    </location>
</feature>
<proteinExistence type="predicted"/>
<feature type="transmembrane region" description="Helical" evidence="1">
    <location>
        <begin position="305"/>
        <end position="325"/>
    </location>
</feature>
<name>A0A9D0YU41_9FIRM</name>
<reference evidence="2" key="1">
    <citation type="submission" date="2020-10" db="EMBL/GenBank/DDBJ databases">
        <authorList>
            <person name="Gilroy R."/>
        </authorList>
    </citation>
    <scope>NUCLEOTIDE SEQUENCE</scope>
    <source>
        <strain evidence="2">ChiGjej2B2-12916</strain>
    </source>
</reference>
<gene>
    <name evidence="2" type="ORF">IAD31_09835</name>
</gene>
<comment type="caution">
    <text evidence="2">The sequence shown here is derived from an EMBL/GenBank/DDBJ whole genome shotgun (WGS) entry which is preliminary data.</text>
</comment>
<keyword evidence="1" id="KW-1133">Transmembrane helix</keyword>
<accession>A0A9D0YU41</accession>
<feature type="transmembrane region" description="Helical" evidence="1">
    <location>
        <begin position="219"/>
        <end position="244"/>
    </location>
</feature>
<evidence type="ECO:0000313" key="2">
    <source>
        <dbReference type="EMBL" id="HIQ61870.1"/>
    </source>
</evidence>
<feature type="transmembrane region" description="Helical" evidence="1">
    <location>
        <begin position="367"/>
        <end position="385"/>
    </location>
</feature>
<dbReference type="AlphaFoldDB" id="A0A9D0YU41"/>
<organism evidence="2 3">
    <name type="scientific">Candidatus Enterenecus faecium</name>
    <dbReference type="NCBI Taxonomy" id="2840780"/>
    <lineage>
        <taxon>Bacteria</taxon>
        <taxon>Bacillati</taxon>
        <taxon>Bacillota</taxon>
        <taxon>Clostridia</taxon>
        <taxon>Eubacteriales</taxon>
        <taxon>Candidatus Enterenecus</taxon>
    </lineage>
</organism>
<keyword evidence="1" id="KW-0812">Transmembrane</keyword>
<dbReference type="EMBL" id="DVFO01000106">
    <property type="protein sequence ID" value="HIQ61870.1"/>
    <property type="molecule type" value="Genomic_DNA"/>
</dbReference>
<evidence type="ECO:0000313" key="3">
    <source>
        <dbReference type="Proteomes" id="UP000886879"/>
    </source>
</evidence>